<sequence>MLKKAFATAAVTGVMLAAGAGSALAAENKADADLPDTIDICNAPTAGNPEEQDSWVGLLTKTHPVNQVVKSVIPGVSVIAGVCSTSDREAPADDEKGDNSQGGSEQTPGGGEKPFPAL</sequence>
<feature type="compositionally biased region" description="Basic and acidic residues" evidence="1">
    <location>
        <begin position="86"/>
        <end position="98"/>
    </location>
</feature>
<name>A0ABW6JDJ4_STRCE</name>
<evidence type="ECO:0000256" key="1">
    <source>
        <dbReference type="SAM" id="MobiDB-lite"/>
    </source>
</evidence>
<evidence type="ECO:0000313" key="4">
    <source>
        <dbReference type="Proteomes" id="UP001600650"/>
    </source>
</evidence>
<evidence type="ECO:0000313" key="3">
    <source>
        <dbReference type="EMBL" id="MFE7963429.1"/>
    </source>
</evidence>
<reference evidence="3 4" key="1">
    <citation type="submission" date="2024-09" db="EMBL/GenBank/DDBJ databases">
        <title>The Natural Products Discovery Center: Release of the First 8490 Sequenced Strains for Exploring Actinobacteria Biosynthetic Diversity.</title>
        <authorList>
            <person name="Kalkreuter E."/>
            <person name="Kautsar S.A."/>
            <person name="Yang D."/>
            <person name="Bader C.D."/>
            <person name="Teijaro C.N."/>
            <person name="Fluegel L."/>
            <person name="Davis C.M."/>
            <person name="Simpson J.R."/>
            <person name="Lauterbach L."/>
            <person name="Steele A.D."/>
            <person name="Gui C."/>
            <person name="Meng S."/>
            <person name="Li G."/>
            <person name="Viehrig K."/>
            <person name="Ye F."/>
            <person name="Su P."/>
            <person name="Kiefer A.F."/>
            <person name="Nichols A."/>
            <person name="Cepeda A.J."/>
            <person name="Yan W."/>
            <person name="Fan B."/>
            <person name="Jiang Y."/>
            <person name="Adhikari A."/>
            <person name="Zheng C.-J."/>
            <person name="Schuster L."/>
            <person name="Cowan T.M."/>
            <person name="Smanski M.J."/>
            <person name="Chevrette M.G."/>
            <person name="De Carvalho L.P.S."/>
            <person name="Shen B."/>
        </authorList>
    </citation>
    <scope>NUCLEOTIDE SEQUENCE [LARGE SCALE GENOMIC DNA]</scope>
    <source>
        <strain evidence="3 4">NPDC057399</strain>
    </source>
</reference>
<accession>A0ABW6JDJ4</accession>
<feature type="region of interest" description="Disordered" evidence="1">
    <location>
        <begin position="84"/>
        <end position="118"/>
    </location>
</feature>
<proteinExistence type="predicted"/>
<dbReference type="EMBL" id="JBHVBU010000021">
    <property type="protein sequence ID" value="MFE7963429.1"/>
    <property type="molecule type" value="Genomic_DNA"/>
</dbReference>
<feature type="chain" id="PRO_5046362567" description="Secreted protein" evidence="2">
    <location>
        <begin position="26"/>
        <end position="118"/>
    </location>
</feature>
<evidence type="ECO:0000256" key="2">
    <source>
        <dbReference type="SAM" id="SignalP"/>
    </source>
</evidence>
<evidence type="ECO:0008006" key="5">
    <source>
        <dbReference type="Google" id="ProtNLM"/>
    </source>
</evidence>
<keyword evidence="2" id="KW-0732">Signal</keyword>
<organism evidence="3 4">
    <name type="scientific">Streptomyces cellulosae</name>
    <dbReference type="NCBI Taxonomy" id="1968"/>
    <lineage>
        <taxon>Bacteria</taxon>
        <taxon>Bacillati</taxon>
        <taxon>Actinomycetota</taxon>
        <taxon>Actinomycetes</taxon>
        <taxon>Kitasatosporales</taxon>
        <taxon>Streptomycetaceae</taxon>
        <taxon>Streptomyces</taxon>
    </lineage>
</organism>
<feature type="signal peptide" evidence="2">
    <location>
        <begin position="1"/>
        <end position="25"/>
    </location>
</feature>
<protein>
    <recommendedName>
        <fullName evidence="5">Secreted protein</fullName>
    </recommendedName>
</protein>
<comment type="caution">
    <text evidence="3">The sequence shown here is derived from an EMBL/GenBank/DDBJ whole genome shotgun (WGS) entry which is preliminary data.</text>
</comment>
<gene>
    <name evidence="3" type="ORF">ACFU0X_10300</name>
</gene>
<dbReference type="RefSeq" id="WP_381726231.1">
    <property type="nucleotide sequence ID" value="NZ_JBHVBU010000021.1"/>
</dbReference>
<dbReference type="Proteomes" id="UP001600650">
    <property type="component" value="Unassembled WGS sequence"/>
</dbReference>
<keyword evidence="4" id="KW-1185">Reference proteome</keyword>